<evidence type="ECO:0000256" key="9">
    <source>
        <dbReference type="SAM" id="Phobius"/>
    </source>
</evidence>
<keyword evidence="6 9" id="KW-0472">Membrane</keyword>
<dbReference type="EMBL" id="KB311359">
    <property type="protein sequence ID" value="ELT89438.1"/>
    <property type="molecule type" value="Genomic_DNA"/>
</dbReference>
<evidence type="ECO:0000256" key="2">
    <source>
        <dbReference type="ARBA" id="ARBA00007329"/>
    </source>
</evidence>
<reference evidence="10 12" key="2">
    <citation type="journal article" date="2013" name="Nature">
        <title>Insights into bilaterian evolution from three spiralian genomes.</title>
        <authorList>
            <person name="Simakov O."/>
            <person name="Marletaz F."/>
            <person name="Cho S.J."/>
            <person name="Edsinger-Gonzales E."/>
            <person name="Havlak P."/>
            <person name="Hellsten U."/>
            <person name="Kuo D.H."/>
            <person name="Larsson T."/>
            <person name="Lv J."/>
            <person name="Arendt D."/>
            <person name="Savage R."/>
            <person name="Osoegawa K."/>
            <person name="de Jong P."/>
            <person name="Grimwood J."/>
            <person name="Chapman J.A."/>
            <person name="Shapiro H."/>
            <person name="Aerts A."/>
            <person name="Otillar R.P."/>
            <person name="Terry A.Y."/>
            <person name="Boore J.L."/>
            <person name="Grigoriev I.V."/>
            <person name="Lindberg D.R."/>
            <person name="Seaver E.C."/>
            <person name="Weisblat D.A."/>
            <person name="Putnam N.H."/>
            <person name="Rokhsar D.S."/>
        </authorList>
    </citation>
    <scope>NUCLEOTIDE SEQUENCE</scope>
    <source>
        <strain evidence="10 12">I ESC-2004</strain>
    </source>
</reference>
<feature type="transmembrane region" description="Helical" evidence="9">
    <location>
        <begin position="67"/>
        <end position="85"/>
    </location>
</feature>
<reference evidence="11" key="3">
    <citation type="submission" date="2015-06" db="UniProtKB">
        <authorList>
            <consortium name="EnsemblMetazoa"/>
        </authorList>
    </citation>
    <scope>IDENTIFICATION</scope>
</reference>
<protein>
    <recommendedName>
        <fullName evidence="3">Transmembrane protein 168</fullName>
    </recommendedName>
</protein>
<feature type="transmembrane region" description="Helical" evidence="9">
    <location>
        <begin position="248"/>
        <end position="268"/>
    </location>
</feature>
<dbReference type="Proteomes" id="UP000014760">
    <property type="component" value="Unassembled WGS sequence"/>
</dbReference>
<evidence type="ECO:0000256" key="8">
    <source>
        <dbReference type="ARBA" id="ARBA00023242"/>
    </source>
</evidence>
<evidence type="ECO:0000313" key="10">
    <source>
        <dbReference type="EMBL" id="ELT89438.1"/>
    </source>
</evidence>
<comment type="subcellular location">
    <subcellularLocation>
        <location evidence="1">Nucleus membrane</location>
        <topology evidence="1">Multi-pass membrane protein</topology>
    </subcellularLocation>
</comment>
<reference evidence="12" key="1">
    <citation type="submission" date="2012-12" db="EMBL/GenBank/DDBJ databases">
        <authorList>
            <person name="Hellsten U."/>
            <person name="Grimwood J."/>
            <person name="Chapman J.A."/>
            <person name="Shapiro H."/>
            <person name="Aerts A."/>
            <person name="Otillar R.P."/>
            <person name="Terry A.Y."/>
            <person name="Boore J.L."/>
            <person name="Simakov O."/>
            <person name="Marletaz F."/>
            <person name="Cho S.-J."/>
            <person name="Edsinger-Gonzales E."/>
            <person name="Havlak P."/>
            <person name="Kuo D.-H."/>
            <person name="Larsson T."/>
            <person name="Lv J."/>
            <person name="Arendt D."/>
            <person name="Savage R."/>
            <person name="Osoegawa K."/>
            <person name="de Jong P."/>
            <person name="Lindberg D.R."/>
            <person name="Seaver E.C."/>
            <person name="Weisblat D.A."/>
            <person name="Putnam N.H."/>
            <person name="Grigoriev I.V."/>
            <person name="Rokhsar D.S."/>
        </authorList>
    </citation>
    <scope>NUCLEOTIDE SEQUENCE</scope>
    <source>
        <strain evidence="12">I ESC-2004</strain>
    </source>
</reference>
<gene>
    <name evidence="10" type="ORF">CAPTEDRAFT_173385</name>
</gene>
<name>R7T7N3_CAPTE</name>
<evidence type="ECO:0000313" key="12">
    <source>
        <dbReference type="Proteomes" id="UP000014760"/>
    </source>
</evidence>
<evidence type="ECO:0000256" key="3">
    <source>
        <dbReference type="ARBA" id="ARBA00014572"/>
    </source>
</evidence>
<dbReference type="GO" id="GO:0031965">
    <property type="term" value="C:nuclear membrane"/>
    <property type="evidence" value="ECO:0007669"/>
    <property type="project" value="UniProtKB-SubCell"/>
</dbReference>
<feature type="transmembrane region" description="Helical" evidence="9">
    <location>
        <begin position="380"/>
        <end position="401"/>
    </location>
</feature>
<evidence type="ECO:0000256" key="7">
    <source>
        <dbReference type="ARBA" id="ARBA00023180"/>
    </source>
</evidence>
<feature type="transmembrane region" description="Helical" evidence="9">
    <location>
        <begin position="343"/>
        <end position="360"/>
    </location>
</feature>
<evidence type="ECO:0000313" key="11">
    <source>
        <dbReference type="EnsemblMetazoa" id="CapteP173385"/>
    </source>
</evidence>
<dbReference type="InterPro" id="IPR029713">
    <property type="entry name" value="TMEM168"/>
</dbReference>
<proteinExistence type="inferred from homology"/>
<evidence type="ECO:0000256" key="6">
    <source>
        <dbReference type="ARBA" id="ARBA00023136"/>
    </source>
</evidence>
<comment type="similarity">
    <text evidence="2">Belongs to the TMEM168 family.</text>
</comment>
<feature type="transmembrane region" description="Helical" evidence="9">
    <location>
        <begin position="7"/>
        <end position="31"/>
    </location>
</feature>
<feature type="transmembrane region" description="Helical" evidence="9">
    <location>
        <begin position="274"/>
        <end position="300"/>
    </location>
</feature>
<feature type="transmembrane region" description="Helical" evidence="9">
    <location>
        <begin position="97"/>
        <end position="120"/>
    </location>
</feature>
<accession>R7T7N3</accession>
<evidence type="ECO:0000256" key="5">
    <source>
        <dbReference type="ARBA" id="ARBA00022989"/>
    </source>
</evidence>
<organism evidence="10">
    <name type="scientific">Capitella teleta</name>
    <name type="common">Polychaete worm</name>
    <dbReference type="NCBI Taxonomy" id="283909"/>
    <lineage>
        <taxon>Eukaryota</taxon>
        <taxon>Metazoa</taxon>
        <taxon>Spiralia</taxon>
        <taxon>Lophotrochozoa</taxon>
        <taxon>Annelida</taxon>
        <taxon>Polychaeta</taxon>
        <taxon>Sedentaria</taxon>
        <taxon>Scolecida</taxon>
        <taxon>Capitellidae</taxon>
        <taxon>Capitella</taxon>
    </lineage>
</organism>
<keyword evidence="4 9" id="KW-0812">Transmembrane</keyword>
<dbReference type="EMBL" id="AMQN01032668">
    <property type="status" value="NOT_ANNOTATED_CDS"/>
    <property type="molecule type" value="Genomic_DNA"/>
</dbReference>
<evidence type="ECO:0000256" key="4">
    <source>
        <dbReference type="ARBA" id="ARBA00022692"/>
    </source>
</evidence>
<dbReference type="EnsemblMetazoa" id="CapteT173385">
    <property type="protein sequence ID" value="CapteP173385"/>
    <property type="gene ID" value="CapteG173385"/>
</dbReference>
<evidence type="ECO:0000256" key="1">
    <source>
        <dbReference type="ARBA" id="ARBA00004232"/>
    </source>
</evidence>
<keyword evidence="12" id="KW-1185">Reference proteome</keyword>
<dbReference type="OMA" id="VNDQYIA"/>
<dbReference type="PANTHER" id="PTHR14437">
    <property type="entry name" value="TRANSMEMBRANE PROTEIN 168"/>
    <property type="match status" value="1"/>
</dbReference>
<dbReference type="PANTHER" id="PTHR14437:SF2">
    <property type="entry name" value="TRANSMEMBRANE PROTEIN 168"/>
    <property type="match status" value="1"/>
</dbReference>
<dbReference type="AlphaFoldDB" id="R7T7N3"/>
<feature type="transmembrane region" description="Helical" evidence="9">
    <location>
        <begin position="177"/>
        <end position="195"/>
    </location>
</feature>
<feature type="transmembrane region" description="Helical" evidence="9">
    <location>
        <begin position="141"/>
        <end position="165"/>
    </location>
</feature>
<sequence>MRRVSTAVPYIGILGNVILTCAVALGLYARWMHSEDIAVILIAMLGLLVFTSSCALVHYFSMATIGYCLYSMWIGCLIGVVAFTTEHSMVEHEKVKAIVEVMDVLFVTSLLLRCLWAVISRFTKGFAAEKASINKMDSMEMVGMAIASLVTGHDFFSIALMLVALNLCTVTLRLKSFLGFLHLLALVSCVSLVFFPQLLSIQFANPFALSCFLARMTFEPFIDIFFSPLSIIERWEPLTSKSPAKRRLLILGVVLVQASFYLACAVQIRNHKEWILVVPLFAAFSLLWALFHLVFLIVIWQLSNKITECNAALSAQLHGEQRHLRRVMEAKGMRHFSLISQRLAFATLLTTVVVGGLHWTTKTGPSLGLWFMTLPLEIAVTSLLWELGAILGGTCVGYALVTPASYTFNQSKKSLEEGLLFTDPPDVLSVRANRTLKSIQDFFSYNLIDIHGCEYSQEGVSLSALEAKLTAFMQRCTSEGHRYDTYLLYYSGYVQENGDWILLDGETLCFQRLFEWWQQSDVFRDTRLILVLDAEFSFKWIRNVVNMPSHFMAIQSLLVLKKGDAEDYIDLRVGDFTRDWMDFNSGNQTGVLWRSPKRLLRPVFGISRPFPNFGFHLPNEDDISRYWDANFPRLTRPILRVMNFPQVTRLLCICFCVMSCLKRWKILFLAPRSFDTGHGFKLVR</sequence>
<dbReference type="OrthoDB" id="5967342at2759"/>
<dbReference type="HOGENOM" id="CLU_032315_0_0_1"/>
<keyword evidence="5 9" id="KW-1133">Transmembrane helix</keyword>
<feature type="transmembrane region" description="Helical" evidence="9">
    <location>
        <begin position="37"/>
        <end position="60"/>
    </location>
</feature>
<keyword evidence="8" id="KW-0539">Nucleus</keyword>
<keyword evidence="7" id="KW-0325">Glycoprotein</keyword>